<sequence>MTTAHPQTAPSSPLSALARRWWLALALPLVLAVLGYLAGAAKTPTYTAEARTSVGTGNISAGQIAGFPQATTEMAANYSRWVNDRGIEGKGDVPAGTEVSASPVPDSNVIRIEAKGPDKAGVVTAAQKAADDLVKAVNSKKADSDPEVTLAQLKKLGDEWGAAKAASDAADTAAGQAAGRATSQAAITSTRSAAARAHAKEATLRVQFDAVGQKYQQQISQGSQAANLVVVKPAELSASTKAGNQQRYALGGLVVGLALALLLAVLLDRRQARVGRGRAAQDGRRHRAPVTDPEVIEAPVPGAGEERGATVRSERA</sequence>
<comment type="caution">
    <text evidence="3">The sequence shown here is derived from an EMBL/GenBank/DDBJ whole genome shotgun (WGS) entry which is preliminary data.</text>
</comment>
<evidence type="ECO:0000313" key="3">
    <source>
        <dbReference type="EMBL" id="MTB72259.1"/>
    </source>
</evidence>
<accession>A0A6I3IUI4</accession>
<keyword evidence="4" id="KW-1185">Reference proteome</keyword>
<dbReference type="RefSeq" id="WP_154593512.1">
    <property type="nucleotide sequence ID" value="NZ_WLVL01000037.1"/>
</dbReference>
<protein>
    <recommendedName>
        <fullName evidence="5">Polysaccharide chain length determinant N-terminal domain-containing protein</fullName>
    </recommendedName>
</protein>
<dbReference type="EMBL" id="WLVL01000037">
    <property type="protein sequence ID" value="MTB72259.1"/>
    <property type="molecule type" value="Genomic_DNA"/>
</dbReference>
<keyword evidence="2" id="KW-0472">Membrane</keyword>
<evidence type="ECO:0000256" key="1">
    <source>
        <dbReference type="SAM" id="MobiDB-lite"/>
    </source>
</evidence>
<feature type="region of interest" description="Disordered" evidence="1">
    <location>
        <begin position="275"/>
        <end position="316"/>
    </location>
</feature>
<evidence type="ECO:0008006" key="5">
    <source>
        <dbReference type="Google" id="ProtNLM"/>
    </source>
</evidence>
<dbReference type="Proteomes" id="UP000431092">
    <property type="component" value="Unassembled WGS sequence"/>
</dbReference>
<evidence type="ECO:0000256" key="2">
    <source>
        <dbReference type="SAM" id="Phobius"/>
    </source>
</evidence>
<feature type="compositionally biased region" description="Basic and acidic residues" evidence="1">
    <location>
        <begin position="304"/>
        <end position="316"/>
    </location>
</feature>
<feature type="transmembrane region" description="Helical" evidence="2">
    <location>
        <begin position="248"/>
        <end position="267"/>
    </location>
</feature>
<keyword evidence="2" id="KW-1133">Transmembrane helix</keyword>
<reference evidence="3 4" key="1">
    <citation type="submission" date="2019-11" db="EMBL/GenBank/DDBJ databases">
        <title>Whole genome sequencing identifies a novel species of the genus Arsenicicoccus isolated from human blood.</title>
        <authorList>
            <person name="Jeong J.H."/>
            <person name="Kweon O.J."/>
            <person name="Kim H.R."/>
            <person name="Kim T.-H."/>
            <person name="Ha S.-M."/>
            <person name="Lee M.-K."/>
        </authorList>
    </citation>
    <scope>NUCLEOTIDE SEQUENCE [LARGE SCALE GENOMIC DNA]</scope>
    <source>
        <strain evidence="3 4">MKL-02</strain>
    </source>
</reference>
<proteinExistence type="predicted"/>
<name>A0A6I3IUI4_9MICO</name>
<dbReference type="AlphaFoldDB" id="A0A6I3IUI4"/>
<keyword evidence="2" id="KW-0812">Transmembrane</keyword>
<gene>
    <name evidence="3" type="ORF">GGG17_09805</name>
</gene>
<evidence type="ECO:0000313" key="4">
    <source>
        <dbReference type="Proteomes" id="UP000431092"/>
    </source>
</evidence>
<organism evidence="3 4">
    <name type="scientific">Arsenicicoccus cauae</name>
    <dbReference type="NCBI Taxonomy" id="2663847"/>
    <lineage>
        <taxon>Bacteria</taxon>
        <taxon>Bacillati</taxon>
        <taxon>Actinomycetota</taxon>
        <taxon>Actinomycetes</taxon>
        <taxon>Micrococcales</taxon>
        <taxon>Intrasporangiaceae</taxon>
        <taxon>Arsenicicoccus</taxon>
    </lineage>
</organism>